<evidence type="ECO:0000313" key="8">
    <source>
        <dbReference type="Proteomes" id="UP001431532"/>
    </source>
</evidence>
<organism evidence="7 8">
    <name type="scientific">Peloplasma aerotolerans</name>
    <dbReference type="NCBI Taxonomy" id="3044389"/>
    <lineage>
        <taxon>Bacteria</taxon>
        <taxon>Bacillati</taxon>
        <taxon>Mycoplasmatota</taxon>
        <taxon>Mollicutes</taxon>
        <taxon>Acholeplasmatales</taxon>
        <taxon>Acholeplasmataceae</taxon>
        <taxon>Peloplasma</taxon>
    </lineage>
</organism>
<dbReference type="GO" id="GO:0005737">
    <property type="term" value="C:cytoplasm"/>
    <property type="evidence" value="ECO:0007669"/>
    <property type="project" value="UniProtKB-SubCell"/>
</dbReference>
<evidence type="ECO:0000256" key="4">
    <source>
        <dbReference type="ARBA" id="ARBA00022723"/>
    </source>
</evidence>
<dbReference type="PANTHER" id="PTHR33677">
    <property type="entry name" value="TRANSCRIPTIONAL REPRESSOR FRMR-RELATED"/>
    <property type="match status" value="1"/>
</dbReference>
<evidence type="ECO:0000313" key="7">
    <source>
        <dbReference type="EMBL" id="MDI6453318.1"/>
    </source>
</evidence>
<reference evidence="7" key="1">
    <citation type="submission" date="2023-05" db="EMBL/GenBank/DDBJ databases">
        <title>Mariniplasma microaerophilum sp. nov., a novel anaerobic mollicute isolated from terrestrial mud volcano, Taman Peninsula, Russia.</title>
        <authorList>
            <person name="Khomyakova M.A."/>
            <person name="Merkel A.Y."/>
            <person name="Slobodkin A.I."/>
        </authorList>
    </citation>
    <scope>NUCLEOTIDE SEQUENCE</scope>
    <source>
        <strain evidence="7">M4Ah</strain>
    </source>
</reference>
<protein>
    <recommendedName>
        <fullName evidence="5">Copper-sensing transcriptional repressor CsoR</fullName>
    </recommendedName>
    <alternativeName>
        <fullName evidence="6">Copper-sensitive operon repressor</fullName>
    </alternativeName>
</protein>
<comment type="subunit">
    <text evidence="2">Homodimer.</text>
</comment>
<dbReference type="Gene3D" id="1.20.58.1000">
    <property type="entry name" value="Metal-sensitive repressor, helix protomer"/>
    <property type="match status" value="1"/>
</dbReference>
<dbReference type="GO" id="GO:0045892">
    <property type="term" value="P:negative regulation of DNA-templated transcription"/>
    <property type="evidence" value="ECO:0007669"/>
    <property type="project" value="UniProtKB-ARBA"/>
</dbReference>
<dbReference type="PANTHER" id="PTHR33677:SF4">
    <property type="entry name" value="COPPER-SENSING TRANSCRIPTIONAL REPRESSOR CSOR"/>
    <property type="match status" value="1"/>
</dbReference>
<evidence type="ECO:0000256" key="6">
    <source>
        <dbReference type="ARBA" id="ARBA00041544"/>
    </source>
</evidence>
<accession>A0AAW6UAW5</accession>
<dbReference type="EMBL" id="JASCXW010000024">
    <property type="protein sequence ID" value="MDI6453318.1"/>
    <property type="molecule type" value="Genomic_DNA"/>
</dbReference>
<dbReference type="RefSeq" id="WP_282839749.1">
    <property type="nucleotide sequence ID" value="NZ_JASCXW010000024.1"/>
</dbReference>
<dbReference type="GO" id="GO:0046872">
    <property type="term" value="F:metal ion binding"/>
    <property type="evidence" value="ECO:0007669"/>
    <property type="project" value="UniProtKB-KW"/>
</dbReference>
<dbReference type="CDD" id="cd10159">
    <property type="entry name" value="CsoR-like_DUF156_2"/>
    <property type="match status" value="1"/>
</dbReference>
<dbReference type="Pfam" id="PF02583">
    <property type="entry name" value="Trns_repr_metal"/>
    <property type="match status" value="1"/>
</dbReference>
<evidence type="ECO:0000256" key="2">
    <source>
        <dbReference type="ARBA" id="ARBA00011738"/>
    </source>
</evidence>
<dbReference type="GO" id="GO:0003677">
    <property type="term" value="F:DNA binding"/>
    <property type="evidence" value="ECO:0007669"/>
    <property type="project" value="InterPro"/>
</dbReference>
<dbReference type="InterPro" id="IPR038390">
    <property type="entry name" value="Metal_Tscrpt_repr_sf"/>
</dbReference>
<comment type="caution">
    <text evidence="7">The sequence shown here is derived from an EMBL/GenBank/DDBJ whole genome shotgun (WGS) entry which is preliminary data.</text>
</comment>
<comment type="subcellular location">
    <subcellularLocation>
        <location evidence="1">Cytoplasm</location>
    </subcellularLocation>
</comment>
<sequence>MKHDNKEALNLLKTAKGQIEAVIKMTEEQRYCVDISNQVMAVQALLKKANLNILKNHIESCVRDSFEDGTHEEKMNEVIDVLKIYLK</sequence>
<keyword evidence="4" id="KW-0479">Metal-binding</keyword>
<proteinExistence type="predicted"/>
<dbReference type="Proteomes" id="UP001431532">
    <property type="component" value="Unassembled WGS sequence"/>
</dbReference>
<name>A0AAW6UAW5_9MOLU</name>
<gene>
    <name evidence="7" type="ORF">QJ521_07060</name>
</gene>
<keyword evidence="8" id="KW-1185">Reference proteome</keyword>
<dbReference type="InterPro" id="IPR003735">
    <property type="entry name" value="Metal_Tscrpt_repr"/>
</dbReference>
<keyword evidence="3" id="KW-0963">Cytoplasm</keyword>
<evidence type="ECO:0000256" key="1">
    <source>
        <dbReference type="ARBA" id="ARBA00004496"/>
    </source>
</evidence>
<dbReference type="AlphaFoldDB" id="A0AAW6UAW5"/>
<evidence type="ECO:0000256" key="3">
    <source>
        <dbReference type="ARBA" id="ARBA00022490"/>
    </source>
</evidence>
<evidence type="ECO:0000256" key="5">
    <source>
        <dbReference type="ARBA" id="ARBA00039938"/>
    </source>
</evidence>